<protein>
    <submittedName>
        <fullName evidence="1">Uncharacterized protein</fullName>
    </submittedName>
</protein>
<reference evidence="1 2" key="1">
    <citation type="journal article" date="2007" name="Nature">
        <title>Evolution of genes and genomes on the Drosophila phylogeny.</title>
        <authorList>
            <consortium name="Drosophila 12 Genomes Consortium"/>
            <person name="Clark A.G."/>
            <person name="Eisen M.B."/>
            <person name="Smith D.R."/>
            <person name="Bergman C.M."/>
            <person name="Oliver B."/>
            <person name="Markow T.A."/>
            <person name="Kaufman T.C."/>
            <person name="Kellis M."/>
            <person name="Gelbart W."/>
            <person name="Iyer V.N."/>
            <person name="Pollard D.A."/>
            <person name="Sackton T.B."/>
            <person name="Larracuente A.M."/>
            <person name="Singh N.D."/>
            <person name="Abad J.P."/>
            <person name="Abt D.N."/>
            <person name="Adryan B."/>
            <person name="Aguade M."/>
            <person name="Akashi H."/>
            <person name="Anderson W.W."/>
            <person name="Aquadro C.F."/>
            <person name="Ardell D.H."/>
            <person name="Arguello R."/>
            <person name="Artieri C.G."/>
            <person name="Barbash D.A."/>
            <person name="Barker D."/>
            <person name="Barsanti P."/>
            <person name="Batterham P."/>
            <person name="Batzoglou S."/>
            <person name="Begun D."/>
            <person name="Bhutkar A."/>
            <person name="Blanco E."/>
            <person name="Bosak S.A."/>
            <person name="Bradley R.K."/>
            <person name="Brand A.D."/>
            <person name="Brent M.R."/>
            <person name="Brooks A.N."/>
            <person name="Brown R.H."/>
            <person name="Butlin R.K."/>
            <person name="Caggese C."/>
            <person name="Calvi B.R."/>
            <person name="Bernardo de Carvalho A."/>
            <person name="Caspi A."/>
            <person name="Castrezana S."/>
            <person name="Celniker S.E."/>
            <person name="Chang J.L."/>
            <person name="Chapple C."/>
            <person name="Chatterji S."/>
            <person name="Chinwalla A."/>
            <person name="Civetta A."/>
            <person name="Clifton S.W."/>
            <person name="Comeron J.M."/>
            <person name="Costello J.C."/>
            <person name="Coyne J.A."/>
            <person name="Daub J."/>
            <person name="David R.G."/>
            <person name="Delcher A.L."/>
            <person name="Delehaunty K."/>
            <person name="Do C.B."/>
            <person name="Ebling H."/>
            <person name="Edwards K."/>
            <person name="Eickbush T."/>
            <person name="Evans J.D."/>
            <person name="Filipski A."/>
            <person name="Findeiss S."/>
            <person name="Freyhult E."/>
            <person name="Fulton L."/>
            <person name="Fulton R."/>
            <person name="Garcia A.C."/>
            <person name="Gardiner A."/>
            <person name="Garfield D.A."/>
            <person name="Garvin B.E."/>
            <person name="Gibson G."/>
            <person name="Gilbert D."/>
            <person name="Gnerre S."/>
            <person name="Godfrey J."/>
            <person name="Good R."/>
            <person name="Gotea V."/>
            <person name="Gravely B."/>
            <person name="Greenberg A.J."/>
            <person name="Griffiths-Jones S."/>
            <person name="Gross S."/>
            <person name="Guigo R."/>
            <person name="Gustafson E.A."/>
            <person name="Haerty W."/>
            <person name="Hahn M.W."/>
            <person name="Halligan D.L."/>
            <person name="Halpern A.L."/>
            <person name="Halter G.M."/>
            <person name="Han M.V."/>
            <person name="Heger A."/>
            <person name="Hillier L."/>
            <person name="Hinrichs A.S."/>
            <person name="Holmes I."/>
            <person name="Hoskins R.A."/>
            <person name="Hubisz M.J."/>
            <person name="Hultmark D."/>
            <person name="Huntley M.A."/>
            <person name="Jaffe D.B."/>
            <person name="Jagadeeshan S."/>
            <person name="Jeck W.R."/>
            <person name="Johnson J."/>
            <person name="Jones C.D."/>
            <person name="Jordan W.C."/>
            <person name="Karpen G.H."/>
            <person name="Kataoka E."/>
            <person name="Keightley P.D."/>
            <person name="Kheradpour P."/>
            <person name="Kirkness E.F."/>
            <person name="Koerich L.B."/>
            <person name="Kristiansen K."/>
            <person name="Kudrna D."/>
            <person name="Kulathinal R.J."/>
            <person name="Kumar S."/>
            <person name="Kwok R."/>
            <person name="Lander E."/>
            <person name="Langley C.H."/>
            <person name="Lapoint R."/>
            <person name="Lazzaro B.P."/>
            <person name="Lee S.J."/>
            <person name="Levesque L."/>
            <person name="Li R."/>
            <person name="Lin C.F."/>
            <person name="Lin M.F."/>
            <person name="Lindblad-Toh K."/>
            <person name="Llopart A."/>
            <person name="Long M."/>
            <person name="Low L."/>
            <person name="Lozovsky E."/>
            <person name="Lu J."/>
            <person name="Luo M."/>
            <person name="Machado C.A."/>
            <person name="Makalowski W."/>
            <person name="Marzo M."/>
            <person name="Matsuda M."/>
            <person name="Matzkin L."/>
            <person name="McAllister B."/>
            <person name="McBride C.S."/>
            <person name="McKernan B."/>
            <person name="McKernan K."/>
            <person name="Mendez-Lago M."/>
            <person name="Minx P."/>
            <person name="Mollenhauer M.U."/>
            <person name="Montooth K."/>
            <person name="Mount S.M."/>
            <person name="Mu X."/>
            <person name="Myers E."/>
            <person name="Negre B."/>
            <person name="Newfeld S."/>
            <person name="Nielsen R."/>
            <person name="Noor M.A."/>
            <person name="O'Grady P."/>
            <person name="Pachter L."/>
            <person name="Papaceit M."/>
            <person name="Parisi M.J."/>
            <person name="Parisi M."/>
            <person name="Parts L."/>
            <person name="Pedersen J.S."/>
            <person name="Pesole G."/>
            <person name="Phillippy A.M."/>
            <person name="Ponting C.P."/>
            <person name="Pop M."/>
            <person name="Porcelli D."/>
            <person name="Powell J.R."/>
            <person name="Prohaska S."/>
            <person name="Pruitt K."/>
            <person name="Puig M."/>
            <person name="Quesneville H."/>
            <person name="Ram K.R."/>
            <person name="Rand D."/>
            <person name="Rasmussen M.D."/>
            <person name="Reed L.K."/>
            <person name="Reenan R."/>
            <person name="Reily A."/>
            <person name="Remington K.A."/>
            <person name="Rieger T.T."/>
            <person name="Ritchie M.G."/>
            <person name="Robin C."/>
            <person name="Rogers Y.H."/>
            <person name="Rohde C."/>
            <person name="Rozas J."/>
            <person name="Rubenfield M.J."/>
            <person name="Ruiz A."/>
            <person name="Russo S."/>
            <person name="Salzberg S.L."/>
            <person name="Sanchez-Gracia A."/>
            <person name="Saranga D.J."/>
            <person name="Sato H."/>
            <person name="Schaeffer S.W."/>
            <person name="Schatz M.C."/>
            <person name="Schlenke T."/>
            <person name="Schwartz R."/>
            <person name="Segarra C."/>
            <person name="Singh R.S."/>
            <person name="Sirot L."/>
            <person name="Sirota M."/>
            <person name="Sisneros N.B."/>
            <person name="Smith C.D."/>
            <person name="Smith T.F."/>
            <person name="Spieth J."/>
            <person name="Stage D.E."/>
            <person name="Stark A."/>
            <person name="Stephan W."/>
            <person name="Strausberg R.L."/>
            <person name="Strempel S."/>
            <person name="Sturgill D."/>
            <person name="Sutton G."/>
            <person name="Sutton G.G."/>
            <person name="Tao W."/>
            <person name="Teichmann S."/>
            <person name="Tobari Y.N."/>
            <person name="Tomimura Y."/>
            <person name="Tsolas J.M."/>
            <person name="Valente V.L."/>
            <person name="Venter E."/>
            <person name="Venter J.C."/>
            <person name="Vicario S."/>
            <person name="Vieira F.G."/>
            <person name="Vilella A.J."/>
            <person name="Villasante A."/>
            <person name="Walenz B."/>
            <person name="Wang J."/>
            <person name="Wasserman M."/>
            <person name="Watts T."/>
            <person name="Wilson D."/>
            <person name="Wilson R.K."/>
            <person name="Wing R.A."/>
            <person name="Wolfner M.F."/>
            <person name="Wong A."/>
            <person name="Wong G.K."/>
            <person name="Wu C.I."/>
            <person name="Wu G."/>
            <person name="Yamamoto D."/>
            <person name="Yang H.P."/>
            <person name="Yang S.P."/>
            <person name="Yorke J.A."/>
            <person name="Yoshida K."/>
            <person name="Zdobnov E."/>
            <person name="Zhang P."/>
            <person name="Zhang Y."/>
            <person name="Zimin A.V."/>
            <person name="Baldwin J."/>
            <person name="Abdouelleil A."/>
            <person name="Abdulkadir J."/>
            <person name="Abebe A."/>
            <person name="Abera B."/>
            <person name="Abreu J."/>
            <person name="Acer S.C."/>
            <person name="Aftuck L."/>
            <person name="Alexander A."/>
            <person name="An P."/>
            <person name="Anderson E."/>
            <person name="Anderson S."/>
            <person name="Arachi H."/>
            <person name="Azer M."/>
            <person name="Bachantsang P."/>
            <person name="Barry A."/>
            <person name="Bayul T."/>
            <person name="Berlin A."/>
            <person name="Bessette D."/>
            <person name="Bloom T."/>
            <person name="Blye J."/>
            <person name="Boguslavskiy L."/>
            <person name="Bonnet C."/>
            <person name="Boukhgalter B."/>
            <person name="Bourzgui I."/>
            <person name="Brown A."/>
            <person name="Cahill P."/>
            <person name="Channer S."/>
            <person name="Cheshatsang Y."/>
            <person name="Chuda L."/>
            <person name="Citroen M."/>
            <person name="Collymore A."/>
            <person name="Cooke P."/>
            <person name="Costello M."/>
            <person name="D'Aco K."/>
            <person name="Daza R."/>
            <person name="De Haan G."/>
            <person name="DeGray S."/>
            <person name="DeMaso C."/>
            <person name="Dhargay N."/>
            <person name="Dooley K."/>
            <person name="Dooley E."/>
            <person name="Doricent M."/>
            <person name="Dorje P."/>
            <person name="Dorjee K."/>
            <person name="Dupes A."/>
            <person name="Elong R."/>
            <person name="Falk J."/>
            <person name="Farina A."/>
            <person name="Faro S."/>
            <person name="Ferguson D."/>
            <person name="Fisher S."/>
            <person name="Foley C.D."/>
            <person name="Franke A."/>
            <person name="Friedrich D."/>
            <person name="Gadbois L."/>
            <person name="Gearin G."/>
            <person name="Gearin C.R."/>
            <person name="Giannoukos G."/>
            <person name="Goode T."/>
            <person name="Graham J."/>
            <person name="Grandbois E."/>
            <person name="Grewal S."/>
            <person name="Gyaltsen K."/>
            <person name="Hafez N."/>
            <person name="Hagos B."/>
            <person name="Hall J."/>
            <person name="Henson C."/>
            <person name="Hollinger A."/>
            <person name="Honan T."/>
            <person name="Huard M.D."/>
            <person name="Hughes L."/>
            <person name="Hurhula B."/>
            <person name="Husby M.E."/>
            <person name="Kamat A."/>
            <person name="Kanga B."/>
            <person name="Kashin S."/>
            <person name="Khazanovich D."/>
            <person name="Kisner P."/>
            <person name="Lance K."/>
            <person name="Lara M."/>
            <person name="Lee W."/>
            <person name="Lennon N."/>
            <person name="Letendre F."/>
            <person name="LeVine R."/>
            <person name="Lipovsky A."/>
            <person name="Liu X."/>
            <person name="Liu J."/>
            <person name="Liu S."/>
            <person name="Lokyitsang T."/>
            <person name="Lokyitsang Y."/>
            <person name="Lubonja R."/>
            <person name="Lui A."/>
            <person name="MacDonald P."/>
            <person name="Magnisalis V."/>
            <person name="Maru K."/>
            <person name="Matthews C."/>
            <person name="McCusker W."/>
            <person name="McDonough S."/>
            <person name="Mehta T."/>
            <person name="Meldrim J."/>
            <person name="Meneus L."/>
            <person name="Mihai O."/>
            <person name="Mihalev A."/>
            <person name="Mihova T."/>
            <person name="Mittelman R."/>
            <person name="Mlenga V."/>
            <person name="Montmayeur A."/>
            <person name="Mulrain L."/>
            <person name="Navidi A."/>
            <person name="Naylor J."/>
            <person name="Negash T."/>
            <person name="Nguyen T."/>
            <person name="Nguyen N."/>
            <person name="Nicol R."/>
            <person name="Norbu C."/>
            <person name="Norbu N."/>
            <person name="Novod N."/>
            <person name="O'Neill B."/>
            <person name="Osman S."/>
            <person name="Markiewicz E."/>
            <person name="Oyono O.L."/>
            <person name="Patti C."/>
            <person name="Phunkhang P."/>
            <person name="Pierre F."/>
            <person name="Priest M."/>
            <person name="Raghuraman S."/>
            <person name="Rege F."/>
            <person name="Reyes R."/>
            <person name="Rise C."/>
            <person name="Rogov P."/>
            <person name="Ross K."/>
            <person name="Ryan E."/>
            <person name="Settipalli S."/>
            <person name="Shea T."/>
            <person name="Sherpa N."/>
            <person name="Shi L."/>
            <person name="Shih D."/>
            <person name="Sparrow T."/>
            <person name="Spaulding J."/>
            <person name="Stalker J."/>
            <person name="Stange-Thomann N."/>
            <person name="Stavropoulos S."/>
            <person name="Stone C."/>
            <person name="Strader C."/>
            <person name="Tesfaye S."/>
            <person name="Thomson T."/>
            <person name="Thoulutsang Y."/>
            <person name="Thoulutsang D."/>
            <person name="Topham K."/>
            <person name="Topping I."/>
            <person name="Tsamla T."/>
            <person name="Vassiliev H."/>
            <person name="Vo A."/>
            <person name="Wangchuk T."/>
            <person name="Wangdi T."/>
            <person name="Weiand M."/>
            <person name="Wilkinson J."/>
            <person name="Wilson A."/>
            <person name="Yadav S."/>
            <person name="Young G."/>
            <person name="Yu Q."/>
            <person name="Zembek L."/>
            <person name="Zhong D."/>
            <person name="Zimmer A."/>
            <person name="Zwirko Z."/>
            <person name="Jaffe D.B."/>
            <person name="Alvarez P."/>
            <person name="Brockman W."/>
            <person name="Butler J."/>
            <person name="Chin C."/>
            <person name="Gnerre S."/>
            <person name="Grabherr M."/>
            <person name="Kleber M."/>
            <person name="Mauceli E."/>
            <person name="MacCallum I."/>
        </authorList>
    </citation>
    <scope>NUCLEOTIDE SEQUENCE [LARGE SCALE GENOMIC DNA]</scope>
    <source>
        <strain evidence="2">Tucson 15010-1051.87</strain>
    </source>
</reference>
<accession>A0A0Q9WFW7</accession>
<evidence type="ECO:0000313" key="2">
    <source>
        <dbReference type="Proteomes" id="UP000008792"/>
    </source>
</evidence>
<dbReference type="EMBL" id="CH940650">
    <property type="protein sequence ID" value="KRF83122.1"/>
    <property type="molecule type" value="Genomic_DNA"/>
</dbReference>
<evidence type="ECO:0000313" key="1">
    <source>
        <dbReference type="EMBL" id="KRF83122.1"/>
    </source>
</evidence>
<proteinExistence type="predicted"/>
<dbReference type="Proteomes" id="UP000008792">
    <property type="component" value="Unassembled WGS sequence"/>
</dbReference>
<dbReference type="OrthoDB" id="7859704at2759"/>
<dbReference type="InParanoid" id="A0A0Q9WFW7"/>
<organism evidence="1 2">
    <name type="scientific">Drosophila virilis</name>
    <name type="common">Fruit fly</name>
    <dbReference type="NCBI Taxonomy" id="7244"/>
    <lineage>
        <taxon>Eukaryota</taxon>
        <taxon>Metazoa</taxon>
        <taxon>Ecdysozoa</taxon>
        <taxon>Arthropoda</taxon>
        <taxon>Hexapoda</taxon>
        <taxon>Insecta</taxon>
        <taxon>Pterygota</taxon>
        <taxon>Neoptera</taxon>
        <taxon>Endopterygota</taxon>
        <taxon>Diptera</taxon>
        <taxon>Brachycera</taxon>
        <taxon>Muscomorpha</taxon>
        <taxon>Ephydroidea</taxon>
        <taxon>Drosophilidae</taxon>
        <taxon>Drosophila</taxon>
    </lineage>
</organism>
<keyword evidence="2" id="KW-1185">Reference proteome</keyword>
<dbReference type="AlphaFoldDB" id="A0A0Q9WFW7"/>
<name>A0A0Q9WFW7_DROVI</name>
<sequence length="126" mass="15227">MEQLPEGDVGNLDLHPLFTPTRLLFYFNKLWELWSTFSCHLITYIERGRGEYFAGFCSFYLCCPQWHWSWLLIGHIEDDDDDDNGDYDDYEHLEYGDENDEQEQRQNFYHLVHMSLIFRASHFNDS</sequence>
<gene>
    <name evidence="1" type="primary">Dvir\GJ26370</name>
    <name evidence="1" type="ORF">Dvir_GJ26370</name>
</gene>
<dbReference type="KEGG" id="dvi:26531140"/>